<evidence type="ECO:0000256" key="1">
    <source>
        <dbReference type="SAM" id="MobiDB-lite"/>
    </source>
</evidence>
<reference evidence="2" key="2">
    <citation type="submission" date="2022-01" db="EMBL/GenBank/DDBJ databases">
        <authorList>
            <person name="Yamashiro T."/>
            <person name="Shiraishi A."/>
            <person name="Satake H."/>
            <person name="Nakayama K."/>
        </authorList>
    </citation>
    <scope>NUCLEOTIDE SEQUENCE</scope>
</reference>
<feature type="compositionally biased region" description="Pro residues" evidence="1">
    <location>
        <begin position="7"/>
        <end position="21"/>
    </location>
</feature>
<gene>
    <name evidence="2" type="ORF">Tco_0681148</name>
</gene>
<dbReference type="EMBL" id="BQNB010009659">
    <property type="protein sequence ID" value="GJS66584.1"/>
    <property type="molecule type" value="Genomic_DNA"/>
</dbReference>
<organism evidence="2 3">
    <name type="scientific">Tanacetum coccineum</name>
    <dbReference type="NCBI Taxonomy" id="301880"/>
    <lineage>
        <taxon>Eukaryota</taxon>
        <taxon>Viridiplantae</taxon>
        <taxon>Streptophyta</taxon>
        <taxon>Embryophyta</taxon>
        <taxon>Tracheophyta</taxon>
        <taxon>Spermatophyta</taxon>
        <taxon>Magnoliopsida</taxon>
        <taxon>eudicotyledons</taxon>
        <taxon>Gunneridae</taxon>
        <taxon>Pentapetalae</taxon>
        <taxon>asterids</taxon>
        <taxon>campanulids</taxon>
        <taxon>Asterales</taxon>
        <taxon>Asteraceae</taxon>
        <taxon>Asteroideae</taxon>
        <taxon>Anthemideae</taxon>
        <taxon>Anthemidinae</taxon>
        <taxon>Tanacetum</taxon>
    </lineage>
</organism>
<comment type="caution">
    <text evidence="2">The sequence shown here is derived from an EMBL/GenBank/DDBJ whole genome shotgun (WGS) entry which is preliminary data.</text>
</comment>
<proteinExistence type="predicted"/>
<feature type="compositionally biased region" description="Basic and acidic residues" evidence="1">
    <location>
        <begin position="92"/>
        <end position="111"/>
    </location>
</feature>
<name>A0ABQ4XMU3_9ASTR</name>
<dbReference type="Proteomes" id="UP001151760">
    <property type="component" value="Unassembled WGS sequence"/>
</dbReference>
<evidence type="ECO:0000313" key="2">
    <source>
        <dbReference type="EMBL" id="GJS66584.1"/>
    </source>
</evidence>
<protein>
    <submittedName>
        <fullName evidence="2">Uncharacterized protein</fullName>
    </submittedName>
</protein>
<sequence>MGNANPQLPPFPLKPPFPPKPQNTSLRETYAPYEPLSRMDFYDRPSRLGLNIFSEALRKSDKVHQNLMENSLAMNHKLNELIELLESLPKETNEEDLAKHEKVPSVDEPERQPLPTFSSLDINLGYTRGTDPPINPFSLVILDKESPGALRISTWMILG</sequence>
<feature type="region of interest" description="Disordered" evidence="1">
    <location>
        <begin position="92"/>
        <end position="118"/>
    </location>
</feature>
<feature type="region of interest" description="Disordered" evidence="1">
    <location>
        <begin position="1"/>
        <end position="28"/>
    </location>
</feature>
<evidence type="ECO:0000313" key="3">
    <source>
        <dbReference type="Proteomes" id="UP001151760"/>
    </source>
</evidence>
<reference evidence="2" key="1">
    <citation type="journal article" date="2022" name="Int. J. Mol. Sci.">
        <title>Draft Genome of Tanacetum Coccineum: Genomic Comparison of Closely Related Tanacetum-Family Plants.</title>
        <authorList>
            <person name="Yamashiro T."/>
            <person name="Shiraishi A."/>
            <person name="Nakayama K."/>
            <person name="Satake H."/>
        </authorList>
    </citation>
    <scope>NUCLEOTIDE SEQUENCE</scope>
</reference>
<accession>A0ABQ4XMU3</accession>
<keyword evidence="3" id="KW-1185">Reference proteome</keyword>